<dbReference type="Proteomes" id="UP001597387">
    <property type="component" value="Unassembled WGS sequence"/>
</dbReference>
<evidence type="ECO:0000259" key="12">
    <source>
        <dbReference type="Pfam" id="PF02837"/>
    </source>
</evidence>
<dbReference type="Gene3D" id="2.60.40.10">
    <property type="entry name" value="Immunoglobulins"/>
    <property type="match status" value="2"/>
</dbReference>
<gene>
    <name evidence="13" type="ORF">ACFSJU_09810</name>
</gene>
<dbReference type="InterPro" id="IPR008979">
    <property type="entry name" value="Galactose-bd-like_sf"/>
</dbReference>
<dbReference type="SUPFAM" id="SSF49303">
    <property type="entry name" value="beta-Galactosidase/glucuronidase domain"/>
    <property type="match status" value="2"/>
</dbReference>
<evidence type="ECO:0000256" key="1">
    <source>
        <dbReference type="ARBA" id="ARBA00001412"/>
    </source>
</evidence>
<evidence type="ECO:0000256" key="3">
    <source>
        <dbReference type="ARBA" id="ARBA00007401"/>
    </source>
</evidence>
<proteinExistence type="inferred from homology"/>
<accession>A0ABW4ZLV8</accession>
<dbReference type="Pfam" id="PF02837">
    <property type="entry name" value="Glyco_hydro_2_N"/>
    <property type="match status" value="1"/>
</dbReference>
<evidence type="ECO:0000313" key="14">
    <source>
        <dbReference type="Proteomes" id="UP001597387"/>
    </source>
</evidence>
<dbReference type="Gene3D" id="3.20.20.80">
    <property type="entry name" value="Glycosidases"/>
    <property type="match status" value="1"/>
</dbReference>
<dbReference type="GO" id="GO:0016787">
    <property type="term" value="F:hydrolase activity"/>
    <property type="evidence" value="ECO:0007669"/>
    <property type="project" value="UniProtKB-KW"/>
</dbReference>
<dbReference type="EC" id="3.2.1.23" evidence="5"/>
<dbReference type="SUPFAM" id="SSF49785">
    <property type="entry name" value="Galactose-binding domain-like"/>
    <property type="match status" value="1"/>
</dbReference>
<keyword evidence="8" id="KW-0326">Glycosidase</keyword>
<keyword evidence="9" id="KW-0732">Signal</keyword>
<evidence type="ECO:0000256" key="9">
    <source>
        <dbReference type="SAM" id="SignalP"/>
    </source>
</evidence>
<feature type="domain" description="Glycoside hydrolase family 2 immunoglobulin-like beta-sandwich" evidence="10">
    <location>
        <begin position="225"/>
        <end position="296"/>
    </location>
</feature>
<dbReference type="InterPro" id="IPR036156">
    <property type="entry name" value="Beta-gal/glucu_dom_sf"/>
</dbReference>
<evidence type="ECO:0000256" key="7">
    <source>
        <dbReference type="ARBA" id="ARBA00022837"/>
    </source>
</evidence>
<dbReference type="InterPro" id="IPR006104">
    <property type="entry name" value="Glyco_hydro_2_N"/>
</dbReference>
<dbReference type="SUPFAM" id="SSF74650">
    <property type="entry name" value="Galactose mutarotase-like"/>
    <property type="match status" value="1"/>
</dbReference>
<dbReference type="RefSeq" id="WP_255903116.1">
    <property type="nucleotide sequence ID" value="NZ_JAFMZO010000003.1"/>
</dbReference>
<dbReference type="InterPro" id="IPR006103">
    <property type="entry name" value="Glyco_hydro_2_cat"/>
</dbReference>
<dbReference type="InterPro" id="IPR014718">
    <property type="entry name" value="GH-type_carb-bd"/>
</dbReference>
<comment type="cofactor">
    <cofactor evidence="2">
        <name>Ca(2+)</name>
        <dbReference type="ChEBI" id="CHEBI:29108"/>
    </cofactor>
</comment>
<dbReference type="PANTHER" id="PTHR46323">
    <property type="entry name" value="BETA-GALACTOSIDASE"/>
    <property type="match status" value="1"/>
</dbReference>
<comment type="subunit">
    <text evidence="4">Monomer.</text>
</comment>
<evidence type="ECO:0000259" key="10">
    <source>
        <dbReference type="Pfam" id="PF00703"/>
    </source>
</evidence>
<dbReference type="Gene3D" id="2.70.98.10">
    <property type="match status" value="1"/>
</dbReference>
<dbReference type="InterPro" id="IPR006102">
    <property type="entry name" value="Ig-like_GH2"/>
</dbReference>
<comment type="similarity">
    <text evidence="3">Belongs to the glycosyl hydrolase 2 family.</text>
</comment>
<keyword evidence="14" id="KW-1185">Reference proteome</keyword>
<dbReference type="InterPro" id="IPR050347">
    <property type="entry name" value="Bact_Beta-galactosidase"/>
</dbReference>
<comment type="catalytic activity">
    <reaction evidence="1">
        <text>Hydrolysis of terminal non-reducing beta-D-galactose residues in beta-D-galactosides.</text>
        <dbReference type="EC" id="3.2.1.23"/>
    </reaction>
</comment>
<dbReference type="EMBL" id="JBHUHZ010000001">
    <property type="protein sequence ID" value="MFD2162685.1"/>
    <property type="molecule type" value="Genomic_DNA"/>
</dbReference>
<evidence type="ECO:0000256" key="6">
    <source>
        <dbReference type="ARBA" id="ARBA00022801"/>
    </source>
</evidence>
<dbReference type="InterPro" id="IPR006101">
    <property type="entry name" value="Glyco_hydro_2"/>
</dbReference>
<dbReference type="InterPro" id="IPR017853">
    <property type="entry name" value="GH"/>
</dbReference>
<evidence type="ECO:0000256" key="8">
    <source>
        <dbReference type="ARBA" id="ARBA00023295"/>
    </source>
</evidence>
<organism evidence="13 14">
    <name type="scientific">Paradesertivirga mongoliensis</name>
    <dbReference type="NCBI Taxonomy" id="2100740"/>
    <lineage>
        <taxon>Bacteria</taxon>
        <taxon>Pseudomonadati</taxon>
        <taxon>Bacteroidota</taxon>
        <taxon>Sphingobacteriia</taxon>
        <taxon>Sphingobacteriales</taxon>
        <taxon>Sphingobacteriaceae</taxon>
        <taxon>Paradesertivirga</taxon>
    </lineage>
</organism>
<feature type="signal peptide" evidence="9">
    <location>
        <begin position="1"/>
        <end position="21"/>
    </location>
</feature>
<reference evidence="14" key="1">
    <citation type="journal article" date="2019" name="Int. J. Syst. Evol. Microbiol.">
        <title>The Global Catalogue of Microorganisms (GCM) 10K type strain sequencing project: providing services to taxonomists for standard genome sequencing and annotation.</title>
        <authorList>
            <consortium name="The Broad Institute Genomics Platform"/>
            <consortium name="The Broad Institute Genome Sequencing Center for Infectious Disease"/>
            <person name="Wu L."/>
            <person name="Ma J."/>
        </authorList>
    </citation>
    <scope>NUCLEOTIDE SEQUENCE [LARGE SCALE GENOMIC DNA]</scope>
    <source>
        <strain evidence="14">KCTC 42217</strain>
    </source>
</reference>
<protein>
    <recommendedName>
        <fullName evidence="5">beta-galactosidase</fullName>
        <ecNumber evidence="5">3.2.1.23</ecNumber>
    </recommendedName>
</protein>
<evidence type="ECO:0000313" key="13">
    <source>
        <dbReference type="EMBL" id="MFD2162685.1"/>
    </source>
</evidence>
<evidence type="ECO:0000256" key="2">
    <source>
        <dbReference type="ARBA" id="ARBA00001913"/>
    </source>
</evidence>
<evidence type="ECO:0000256" key="4">
    <source>
        <dbReference type="ARBA" id="ARBA00011245"/>
    </source>
</evidence>
<dbReference type="SUPFAM" id="SSF51445">
    <property type="entry name" value="(Trans)glycosidases"/>
    <property type="match status" value="1"/>
</dbReference>
<feature type="domain" description="Glycoside hydrolase family 2 catalytic" evidence="11">
    <location>
        <begin position="299"/>
        <end position="513"/>
    </location>
</feature>
<dbReference type="InterPro" id="IPR011013">
    <property type="entry name" value="Gal_mutarotase_sf_dom"/>
</dbReference>
<dbReference type="PANTHER" id="PTHR46323:SF2">
    <property type="entry name" value="BETA-GALACTOSIDASE"/>
    <property type="match status" value="1"/>
</dbReference>
<dbReference type="Pfam" id="PF00703">
    <property type="entry name" value="Glyco_hydro_2"/>
    <property type="match status" value="1"/>
</dbReference>
<dbReference type="Gene3D" id="2.60.120.260">
    <property type="entry name" value="Galactose-binding domain-like"/>
    <property type="match status" value="1"/>
</dbReference>
<keyword evidence="7" id="KW-0106">Calcium</keyword>
<feature type="chain" id="PRO_5046873354" description="beta-galactosidase" evidence="9">
    <location>
        <begin position="22"/>
        <end position="929"/>
    </location>
</feature>
<name>A0ABW4ZLV8_9SPHI</name>
<comment type="caution">
    <text evidence="13">The sequence shown here is derived from an EMBL/GenBank/DDBJ whole genome shotgun (WGS) entry which is preliminary data.</text>
</comment>
<dbReference type="InterPro" id="IPR013783">
    <property type="entry name" value="Ig-like_fold"/>
</dbReference>
<sequence>MNPIKIFFALLLMVVALPSQAQKTIIKYLSGKDKDNTVKWDFFVSAGMNSGKWTTIPVPSNWELQGFGNYNYGHDGTTRPDGGKKAKGTEKGLYKHRFIADKSWVNKQVEIVFEGVMTDTEVKLNGQLVGPVHQGGFYRFQYNVTNYIKPGVQNLLEVAVSKESADSTVNNAEREGDFWIFGGIYRPVYLKIMPQTFVQRVAIDARADGKFLMDVFAENLRDGDEILAQVKTLKGQKVGPVFKAMVSVPSEKYTLSQSFSDPELWSPEFPNLYTVDVSIKRNNIIQHIYPQRFGFRTVEVKPGDGIYVNYKKVLIKGVNRHSVWPETGRTLSRKVHLQDIGLMKDMNMNAVRMSHYPPDSEFLHLCDSIGLFVIDELTGWQQNYGTSVGEKLVKEMLARDVNHPSILLWANGNEGGWNTDLDDDYALYDPQKRVVIHPWHNFNNLDTKHYPEYSYIENAAKKGSVLLHTEMIHGLYDGGHGASLYDNWNLIRQNPRHAGGFLWVLADEGIVRRDLKDSIDTDGNHGADGIVGPHREKEGSFYAIKEIWSPVQVKRPVFDQTFTGKLEIENTYIYTDLSSCKFNWQLLKYPLAKDARKSNTILASGKFVQALAPGQTGTMQLPLPPTWNNADALRLTAIDLYGREIYTWTWPIKSPSQFLILNLPVARPGASISEREDGNSYSVTSDDITYKFDPATGYLSTVTRNGKPISFGNGPVLAGVKLTLQSFNHQKAADNSYVVNAVYAGDAALNVKWTFAAGAPAKLEYSYTQTAPANFYGITFKVDESKITGMKWLGDGPYRVWKNRLQGVSTNVWEKNYNNTLTGETFDYPEFKGYHANLYWAKVQAGESSFTVYTDRPDLYLQMLKPQRHSTTFIPHVNPPFPEGNLGFLDAIAPIGNKFRPASTMGPQSQVNEPATGTINGRLYFEFKN</sequence>
<evidence type="ECO:0000256" key="5">
    <source>
        <dbReference type="ARBA" id="ARBA00012756"/>
    </source>
</evidence>
<dbReference type="PRINTS" id="PR00132">
    <property type="entry name" value="GLHYDRLASE2"/>
</dbReference>
<feature type="domain" description="Glycosyl hydrolases family 2 sugar binding" evidence="12">
    <location>
        <begin position="54"/>
        <end position="193"/>
    </location>
</feature>
<keyword evidence="6 13" id="KW-0378">Hydrolase</keyword>
<dbReference type="Pfam" id="PF02836">
    <property type="entry name" value="Glyco_hydro_2_C"/>
    <property type="match status" value="1"/>
</dbReference>
<evidence type="ECO:0000259" key="11">
    <source>
        <dbReference type="Pfam" id="PF02836"/>
    </source>
</evidence>